<protein>
    <recommendedName>
        <fullName evidence="2">tRNA (adenine(58)-N(1))-methyltransferase catalytic subunit TRM61</fullName>
        <ecNumber evidence="1">2.1.1.220</ecNumber>
    </recommendedName>
    <alternativeName>
        <fullName evidence="3">tRNA(m1A58)-methyltransferase subunit TRM61</fullName>
    </alternativeName>
</protein>
<evidence type="ECO:0000256" key="3">
    <source>
        <dbReference type="ARBA" id="ARBA00033309"/>
    </source>
</evidence>
<organism evidence="5 6">
    <name type="scientific">Arthrobotrys conoides</name>
    <dbReference type="NCBI Taxonomy" id="74498"/>
    <lineage>
        <taxon>Eukaryota</taxon>
        <taxon>Fungi</taxon>
        <taxon>Dikarya</taxon>
        <taxon>Ascomycota</taxon>
        <taxon>Pezizomycotina</taxon>
        <taxon>Orbiliomycetes</taxon>
        <taxon>Orbiliales</taxon>
        <taxon>Orbiliaceae</taxon>
        <taxon>Arthrobotrys</taxon>
    </lineage>
</organism>
<dbReference type="Gene3D" id="3.40.50.150">
    <property type="entry name" value="Vaccinia Virus protein VP39"/>
    <property type="match status" value="1"/>
</dbReference>
<dbReference type="EC" id="2.1.1.220" evidence="1"/>
<dbReference type="EMBL" id="JAVHJM010000001">
    <property type="protein sequence ID" value="KAK6520746.1"/>
    <property type="molecule type" value="Genomic_DNA"/>
</dbReference>
<evidence type="ECO:0000313" key="5">
    <source>
        <dbReference type="EMBL" id="KAK6520746.1"/>
    </source>
</evidence>
<feature type="region of interest" description="Disordered" evidence="4">
    <location>
        <begin position="230"/>
        <end position="259"/>
    </location>
</feature>
<feature type="compositionally biased region" description="Polar residues" evidence="4">
    <location>
        <begin position="243"/>
        <end position="259"/>
    </location>
</feature>
<dbReference type="PANTHER" id="PTHR12133">
    <property type="entry name" value="TRNA (ADENINE(58)-N(1))-METHYLTRANSFERASE"/>
    <property type="match status" value="1"/>
</dbReference>
<evidence type="ECO:0000256" key="2">
    <source>
        <dbReference type="ARBA" id="ARBA00015963"/>
    </source>
</evidence>
<evidence type="ECO:0000313" key="6">
    <source>
        <dbReference type="Proteomes" id="UP001307849"/>
    </source>
</evidence>
<dbReference type="PROSITE" id="PS51620">
    <property type="entry name" value="SAM_TRM61"/>
    <property type="match status" value="1"/>
</dbReference>
<dbReference type="GO" id="GO:0031515">
    <property type="term" value="C:tRNA (m1A) methyltransferase complex"/>
    <property type="evidence" value="ECO:0007669"/>
    <property type="project" value="InterPro"/>
</dbReference>
<dbReference type="SUPFAM" id="SSF53335">
    <property type="entry name" value="S-adenosyl-L-methionine-dependent methyltransferases"/>
    <property type="match status" value="1"/>
</dbReference>
<keyword evidence="6" id="KW-1185">Reference proteome</keyword>
<evidence type="ECO:0000256" key="1">
    <source>
        <dbReference type="ARBA" id="ARBA00012796"/>
    </source>
</evidence>
<dbReference type="Proteomes" id="UP001307849">
    <property type="component" value="Unassembled WGS sequence"/>
</dbReference>
<dbReference type="InterPro" id="IPR029063">
    <property type="entry name" value="SAM-dependent_MTases_sf"/>
</dbReference>
<gene>
    <name evidence="5" type="ORF">TWF506_000993</name>
</gene>
<evidence type="ECO:0000256" key="4">
    <source>
        <dbReference type="SAM" id="MobiDB-lite"/>
    </source>
</evidence>
<dbReference type="GO" id="GO:0005739">
    <property type="term" value="C:mitochondrion"/>
    <property type="evidence" value="ECO:0007669"/>
    <property type="project" value="TreeGrafter"/>
</dbReference>
<proteinExistence type="predicted"/>
<dbReference type="Gene3D" id="3.10.330.20">
    <property type="match status" value="1"/>
</dbReference>
<dbReference type="GO" id="GO:0160107">
    <property type="term" value="F:tRNA (adenine(58)-N1)-methyltransferase activity"/>
    <property type="evidence" value="ECO:0007669"/>
    <property type="project" value="UniProtKB-EC"/>
</dbReference>
<name>A0AAN8P919_9PEZI</name>
<accession>A0AAN8P919</accession>
<dbReference type="InterPro" id="IPR014816">
    <property type="entry name" value="tRNA_MeTrfase_Gcd14"/>
</dbReference>
<feature type="region of interest" description="Disordered" evidence="4">
    <location>
        <begin position="348"/>
        <end position="386"/>
    </location>
</feature>
<sequence length="467" mass="51278">MNGLRQRSSRIVTKSWEQYQYLNIFRGPRRHMNSNARTTKENDCVYLKPRSSASLGRDSVFIPNIQPGKVNVTHKGNFSHDTLIGRQVRDVVKTNTGAEYLITFPTMEEYIVLSNRIVTPIYPADAAAIVQSLDLHVSAEVDPEDGPLEVLEAGTGHGSLTLHLARALYAGHLGKENPVSILHSVEKDKKVHAAAMKLLKGFRRGIYDGPGVKFYNDDVETWLRARLPNAEDSEVPAVEGTSDEGTTQETSLTDTSAPVSAPTSLLSACVLDLPEIRPLLPLLQKTMHLGAILGYWAPSITQISAVVEHVKSNRLPFLVEKVLEFGNGVGGAGARVWDVRPALVRSRVKANKSHKSASSQRSSEDDETETTANEDAVAQEEQTKRTTAEWEMVCRPKTGERTVGGGFYLIMRRIGRRRYDKSEVASEAIPSNEILDNEVSQLGQPVSTIEINGTSTREPVPSGKSSS</sequence>
<dbReference type="PANTHER" id="PTHR12133:SF1">
    <property type="entry name" value="TRNA (ADENINE(58)-N(1))-METHYLTRANSFERASE, MITOCHONDRIAL"/>
    <property type="match status" value="1"/>
</dbReference>
<dbReference type="AlphaFoldDB" id="A0AAN8P919"/>
<reference evidence="5 6" key="1">
    <citation type="submission" date="2019-10" db="EMBL/GenBank/DDBJ databases">
        <authorList>
            <person name="Palmer J.M."/>
        </authorList>
    </citation>
    <scope>NUCLEOTIDE SEQUENCE [LARGE SCALE GENOMIC DNA]</scope>
    <source>
        <strain evidence="5 6">TWF506</strain>
    </source>
</reference>
<comment type="caution">
    <text evidence="5">The sequence shown here is derived from an EMBL/GenBank/DDBJ whole genome shotgun (WGS) entry which is preliminary data.</text>
</comment>
<dbReference type="GO" id="GO:0030488">
    <property type="term" value="P:tRNA methylation"/>
    <property type="evidence" value="ECO:0007669"/>
    <property type="project" value="InterPro"/>
</dbReference>